<dbReference type="Gene3D" id="3.40.1350.120">
    <property type="match status" value="1"/>
</dbReference>
<evidence type="ECO:0000313" key="2">
    <source>
        <dbReference type="EMBL" id="SKB63637.1"/>
    </source>
</evidence>
<keyword evidence="3" id="KW-1185">Reference proteome</keyword>
<evidence type="ECO:0000259" key="1">
    <source>
        <dbReference type="Pfam" id="PF04233"/>
    </source>
</evidence>
<gene>
    <name evidence="2" type="ORF">SAMN05660477_00404</name>
</gene>
<name>A0A1T5CW93_9FLAO</name>
<dbReference type="RefSeq" id="WP_079665692.1">
    <property type="nucleotide sequence ID" value="NZ_FUYZ01000001.1"/>
</dbReference>
<dbReference type="STRING" id="619805.SAMN05660477_00404"/>
<dbReference type="AlphaFoldDB" id="A0A1T5CW93"/>
<feature type="domain" description="Phage head morphogenesis" evidence="1">
    <location>
        <begin position="108"/>
        <end position="183"/>
    </location>
</feature>
<organism evidence="2 3">
    <name type="scientific">Soonwooa buanensis</name>
    <dbReference type="NCBI Taxonomy" id="619805"/>
    <lineage>
        <taxon>Bacteria</taxon>
        <taxon>Pseudomonadati</taxon>
        <taxon>Bacteroidota</taxon>
        <taxon>Flavobacteriia</taxon>
        <taxon>Flavobacteriales</taxon>
        <taxon>Weeksellaceae</taxon>
        <taxon>Chryseobacterium group</taxon>
        <taxon>Soonwooa</taxon>
    </lineage>
</organism>
<accession>A0A1T5CW93</accession>
<dbReference type="Proteomes" id="UP000191112">
    <property type="component" value="Unassembled WGS sequence"/>
</dbReference>
<proteinExistence type="predicted"/>
<dbReference type="Pfam" id="PF04233">
    <property type="entry name" value="Phage_Mu_F"/>
    <property type="match status" value="1"/>
</dbReference>
<evidence type="ECO:0000313" key="3">
    <source>
        <dbReference type="Proteomes" id="UP000191112"/>
    </source>
</evidence>
<dbReference type="EMBL" id="FUYZ01000001">
    <property type="protein sequence ID" value="SKB63637.1"/>
    <property type="molecule type" value="Genomic_DNA"/>
</dbReference>
<dbReference type="OrthoDB" id="9813502at2"/>
<protein>
    <submittedName>
        <fullName evidence="2">Phage putative head morphogenesis protein, SPP1 gp7 family</fullName>
    </submittedName>
</protein>
<dbReference type="NCBIfam" id="TIGR01641">
    <property type="entry name" value="phageSPP1_gp7"/>
    <property type="match status" value="1"/>
</dbReference>
<reference evidence="2 3" key="1">
    <citation type="submission" date="2017-02" db="EMBL/GenBank/DDBJ databases">
        <authorList>
            <person name="Peterson S.W."/>
        </authorList>
    </citation>
    <scope>NUCLEOTIDE SEQUENCE [LARGE SCALE GENOMIC DNA]</scope>
    <source>
        <strain evidence="2 3">DSM 22323</strain>
    </source>
</reference>
<dbReference type="InterPro" id="IPR006528">
    <property type="entry name" value="Phage_head_morphogenesis_dom"/>
</dbReference>
<sequence>MLAAEWIKKIESVYQNKAYDGTPSKPIITKIGRELIKPIDEEFGVGIDYNSPDYVMREVLKHNVWQFSVAKNHNDNARLNNLLLRPDGSLRPWSEFKREALFVVGESNRYLKTEYDTIVAGAQMSRLWMEIQRDKHIFPYVQLIVVQDDHTSEICSPLHNLIFEVDDPVLAFYFPPNHFNCRTGAKKLRYGKPSDNFTLPKIPEAFQNNVGVTGKIFTDKNKYIENTPNDVLKDADELSRRFEKYQRLKDDSNYYDVEFGDNSGLKATHKEHTFNSDTGKYEKEARDILFNEGNEIIMLSEKAPEGVKTPDGLLNEKVADIKTVLGNKGTIGKNSIIDKIKQGNSQGCEIVILQFPKESVHLFEKVDLEEDFKSSKKLLMSRNKEIKIKEVWVILDKEIKKFSY</sequence>